<sequence length="391" mass="44946">MTSAVYNGINNGHGPHVLQDGCELEVANQHELKLPNAKNDLYTPHSSSITKITDVNRNIYGIDETTRPVYDSDADANRFRHIRSARVVPPTLWTPSCHPQVEHVSLEVNKWFLDNWPFPHDRARQKFVDAGFSWVTCLYYPLAKDDRIHFACRLLTILFLIDDVLESMSLEDGKKYNDNLMPLARGDVLPNRDVPVEYMFYDLWHDMRCHDEELANEILEPTFVFMRAQTDKVRKQMTDFGQYLEYREGDVGKALLSALMRFVMDLQLSAGELQEMKPVEQNCSKHISIVNDIYSWEKELKQSQDNAEEGSHLCTGVQILSSCAGLDIPAAKACLWTMVREWEVKHEILCSAPHLSANISKSSLLYLKGLEYQMSGNELWSRMTPRYLVVE</sequence>
<dbReference type="InterPro" id="IPR008949">
    <property type="entry name" value="Isoprenoid_synthase_dom_sf"/>
</dbReference>
<dbReference type="OrthoDB" id="3004402at2759"/>
<dbReference type="Proteomes" id="UP000039046">
    <property type="component" value="Unassembled WGS sequence"/>
</dbReference>
<evidence type="ECO:0000256" key="1">
    <source>
        <dbReference type="ARBA" id="ARBA00001946"/>
    </source>
</evidence>
<dbReference type="InterPro" id="IPR034686">
    <property type="entry name" value="Terpene_cyclase-like_2"/>
</dbReference>
<name>A0A0A1TMX2_9HYPO</name>
<evidence type="ECO:0000313" key="6">
    <source>
        <dbReference type="Proteomes" id="UP000039046"/>
    </source>
</evidence>
<comment type="similarity">
    <text evidence="2 4">Belongs to the terpene synthase family.</text>
</comment>
<evidence type="ECO:0000313" key="5">
    <source>
        <dbReference type="EMBL" id="CEJ92635.1"/>
    </source>
</evidence>
<keyword evidence="6" id="KW-1185">Reference proteome</keyword>
<evidence type="ECO:0000256" key="2">
    <source>
        <dbReference type="ARBA" id="ARBA00006333"/>
    </source>
</evidence>
<reference evidence="5 6" key="1">
    <citation type="journal article" date="2015" name="Genome Announc.">
        <title>Draft Genome Sequence and Gene Annotation of the Entomopathogenic Fungus Verticillium hemipterigenum.</title>
        <authorList>
            <person name="Horn F."/>
            <person name="Habel A."/>
            <person name="Scharf D.H."/>
            <person name="Dworschak J."/>
            <person name="Brakhage A.A."/>
            <person name="Guthke R."/>
            <person name="Hertweck C."/>
            <person name="Linde J."/>
        </authorList>
    </citation>
    <scope>NUCLEOTIDE SEQUENCE [LARGE SCALE GENOMIC DNA]</scope>
</reference>
<dbReference type="AlphaFoldDB" id="A0A0A1TMX2"/>
<gene>
    <name evidence="5" type="ORF">VHEMI08273</name>
</gene>
<keyword evidence="3 4" id="KW-0460">Magnesium</keyword>
<dbReference type="GO" id="GO:0046872">
    <property type="term" value="F:metal ion binding"/>
    <property type="evidence" value="ECO:0007669"/>
    <property type="project" value="UniProtKB-KW"/>
</dbReference>
<dbReference type="GO" id="GO:0010333">
    <property type="term" value="F:terpene synthase activity"/>
    <property type="evidence" value="ECO:0007669"/>
    <property type="project" value="InterPro"/>
</dbReference>
<keyword evidence="4" id="KW-0456">Lyase</keyword>
<protein>
    <recommendedName>
        <fullName evidence="4">Terpene synthase</fullName>
        <ecNumber evidence="4">4.2.3.-</ecNumber>
    </recommendedName>
</protein>
<dbReference type="STRING" id="1531966.A0A0A1TMX2"/>
<proteinExistence type="inferred from homology"/>
<organism evidence="5 6">
    <name type="scientific">[Torrubiella] hemipterigena</name>
    <dbReference type="NCBI Taxonomy" id="1531966"/>
    <lineage>
        <taxon>Eukaryota</taxon>
        <taxon>Fungi</taxon>
        <taxon>Dikarya</taxon>
        <taxon>Ascomycota</taxon>
        <taxon>Pezizomycotina</taxon>
        <taxon>Sordariomycetes</taxon>
        <taxon>Hypocreomycetidae</taxon>
        <taxon>Hypocreales</taxon>
        <taxon>Clavicipitaceae</taxon>
        <taxon>Clavicipitaceae incertae sedis</taxon>
        <taxon>'Torrubiella' clade</taxon>
    </lineage>
</organism>
<evidence type="ECO:0000256" key="4">
    <source>
        <dbReference type="RuleBase" id="RU366034"/>
    </source>
</evidence>
<dbReference type="EC" id="4.2.3.-" evidence="4"/>
<dbReference type="Gene3D" id="1.10.600.10">
    <property type="entry name" value="Farnesyl Diphosphate Synthase"/>
    <property type="match status" value="1"/>
</dbReference>
<dbReference type="HOGENOM" id="CLU_057570_0_0_1"/>
<keyword evidence="4" id="KW-0479">Metal-binding</keyword>
<dbReference type="Pfam" id="PF19086">
    <property type="entry name" value="Terpene_syn_C_2"/>
    <property type="match status" value="1"/>
</dbReference>
<evidence type="ECO:0000256" key="3">
    <source>
        <dbReference type="ARBA" id="ARBA00022842"/>
    </source>
</evidence>
<dbReference type="SUPFAM" id="SSF48576">
    <property type="entry name" value="Terpenoid synthases"/>
    <property type="match status" value="1"/>
</dbReference>
<dbReference type="PANTHER" id="PTHR35201:SF4">
    <property type="entry name" value="BETA-PINACENE SYNTHASE-RELATED"/>
    <property type="match status" value="1"/>
</dbReference>
<accession>A0A0A1TMX2</accession>
<dbReference type="GO" id="GO:0008299">
    <property type="term" value="P:isoprenoid biosynthetic process"/>
    <property type="evidence" value="ECO:0007669"/>
    <property type="project" value="UniProtKB-ARBA"/>
</dbReference>
<comment type="cofactor">
    <cofactor evidence="1 4">
        <name>Mg(2+)</name>
        <dbReference type="ChEBI" id="CHEBI:18420"/>
    </cofactor>
</comment>
<dbReference type="PANTHER" id="PTHR35201">
    <property type="entry name" value="TERPENE SYNTHASE"/>
    <property type="match status" value="1"/>
</dbReference>
<dbReference type="EMBL" id="CDHN01000005">
    <property type="protein sequence ID" value="CEJ92635.1"/>
    <property type="molecule type" value="Genomic_DNA"/>
</dbReference>